<dbReference type="InterPro" id="IPR036188">
    <property type="entry name" value="FAD/NAD-bd_sf"/>
</dbReference>
<dbReference type="EMBL" id="CP013244">
    <property type="protein sequence ID" value="ANP44677.1"/>
    <property type="molecule type" value="Genomic_DNA"/>
</dbReference>
<dbReference type="RefSeq" id="WP_066767122.1">
    <property type="nucleotide sequence ID" value="NZ_CP013244.1"/>
</dbReference>
<dbReference type="Proteomes" id="UP000092498">
    <property type="component" value="Chromosome"/>
</dbReference>
<protein>
    <submittedName>
        <fullName evidence="7">FAD-dependent oxidoreductase</fullName>
    </submittedName>
</protein>
<evidence type="ECO:0000256" key="3">
    <source>
        <dbReference type="ARBA" id="ARBA00022827"/>
    </source>
</evidence>
<name>A0A1B1ADP6_9PROT</name>
<dbReference type="Gene3D" id="3.50.50.60">
    <property type="entry name" value="FAD/NAD(P)-binding domain"/>
    <property type="match status" value="1"/>
</dbReference>
<sequence length="367" mass="39699">MSDFDVVVVGAGAVGLACGYQLAKTGNSVLVLESANRIGAGVSSRNSEVVHAGFYYPSGSLKAKFCVEGRRAMYQFLADHNVAFQKCGKLFVATEESEIPPIEKYFKQGQINGVENARWISGAEARLLEPQLRCVRAVEYLESGVMDAHGYMDALEGEIEAHHGAVVLNSPFLGAAPTSEGYDIRVGGESPTTISARNLVISAGLSAQKCADAIEGFPKDRIPKQHLAKGNYFTISMKAPFARLIYPPPVPGALGTHYRRDLGGAARFGPDIEWITEENYVVDPKRAEEFYDAIRKFWPSLPDGALTADYAGIRPKIHAQNEPQPDFVLDSPEHHGMEGLICLFGIESPGLTSSLAIGAEVTRRLAV</sequence>
<gene>
    <name evidence="7" type="ORF">ATE48_01440</name>
</gene>
<dbReference type="InterPro" id="IPR006076">
    <property type="entry name" value="FAD-dep_OxRdtase"/>
</dbReference>
<dbReference type="PANTHER" id="PTHR43104">
    <property type="entry name" value="L-2-HYDROXYGLUTARATE DEHYDROGENASE, MITOCHONDRIAL"/>
    <property type="match status" value="1"/>
</dbReference>
<dbReference type="STRING" id="1759059.ATE48_01440"/>
<keyword evidence="8" id="KW-1185">Reference proteome</keyword>
<evidence type="ECO:0000256" key="4">
    <source>
        <dbReference type="ARBA" id="ARBA00023002"/>
    </source>
</evidence>
<evidence type="ECO:0000256" key="1">
    <source>
        <dbReference type="ARBA" id="ARBA00001974"/>
    </source>
</evidence>
<dbReference type="Gene3D" id="3.30.9.10">
    <property type="entry name" value="D-Amino Acid Oxidase, subunit A, domain 2"/>
    <property type="match status" value="1"/>
</dbReference>
<evidence type="ECO:0000259" key="6">
    <source>
        <dbReference type="Pfam" id="PF01266"/>
    </source>
</evidence>
<dbReference type="KEGG" id="cbot:ATE48_01440"/>
<keyword evidence="4" id="KW-0560">Oxidoreductase</keyword>
<dbReference type="AlphaFoldDB" id="A0A1B1ADP6"/>
<evidence type="ECO:0000256" key="2">
    <source>
        <dbReference type="ARBA" id="ARBA00022630"/>
    </source>
</evidence>
<keyword evidence="3" id="KW-0274">FAD</keyword>
<comment type="cofactor">
    <cofactor evidence="1">
        <name>FAD</name>
        <dbReference type="ChEBI" id="CHEBI:57692"/>
    </cofactor>
</comment>
<organism evidence="7 8">
    <name type="scientific">Candidatus Viadribacter manganicus</name>
    <dbReference type="NCBI Taxonomy" id="1759059"/>
    <lineage>
        <taxon>Bacteria</taxon>
        <taxon>Pseudomonadati</taxon>
        <taxon>Pseudomonadota</taxon>
        <taxon>Alphaproteobacteria</taxon>
        <taxon>Hyphomonadales</taxon>
        <taxon>Hyphomonadaceae</taxon>
        <taxon>Candidatus Viadribacter</taxon>
    </lineage>
</organism>
<evidence type="ECO:0000313" key="7">
    <source>
        <dbReference type="EMBL" id="ANP44677.1"/>
    </source>
</evidence>
<accession>A0A1B1ADP6</accession>
<dbReference type="Pfam" id="PF01266">
    <property type="entry name" value="DAO"/>
    <property type="match status" value="1"/>
</dbReference>
<dbReference type="FunCoup" id="A0A1B1ADP6">
    <property type="interactions" value="461"/>
</dbReference>
<dbReference type="OrthoDB" id="9801699at2"/>
<dbReference type="GO" id="GO:0047545">
    <property type="term" value="F:(S)-2-hydroxyglutarate dehydrogenase activity"/>
    <property type="evidence" value="ECO:0007669"/>
    <property type="project" value="TreeGrafter"/>
</dbReference>
<feature type="domain" description="FAD dependent oxidoreductase" evidence="6">
    <location>
        <begin position="5"/>
        <end position="363"/>
    </location>
</feature>
<proteinExistence type="inferred from homology"/>
<comment type="similarity">
    <text evidence="5">Belongs to the L2HGDH family.</text>
</comment>
<dbReference type="SUPFAM" id="SSF51905">
    <property type="entry name" value="FAD/NAD(P)-binding domain"/>
    <property type="match status" value="1"/>
</dbReference>
<keyword evidence="2" id="KW-0285">Flavoprotein</keyword>
<evidence type="ECO:0000313" key="8">
    <source>
        <dbReference type="Proteomes" id="UP000092498"/>
    </source>
</evidence>
<reference evidence="7 8" key="1">
    <citation type="submission" date="2015-11" db="EMBL/GenBank/DDBJ databases">
        <title>Whole-Genome Sequence of Candidatus Oderbacter manganicum from the National Park Lower Oder Valley, Germany.</title>
        <authorList>
            <person name="Braun B."/>
            <person name="Liere K."/>
            <person name="Szewzyk U."/>
        </authorList>
    </citation>
    <scope>NUCLEOTIDE SEQUENCE [LARGE SCALE GENOMIC DNA]</scope>
    <source>
        <strain evidence="7 8">OTSz_A_272</strain>
    </source>
</reference>
<dbReference type="InParanoid" id="A0A1B1ADP6"/>
<evidence type="ECO:0000256" key="5">
    <source>
        <dbReference type="ARBA" id="ARBA00037941"/>
    </source>
</evidence>
<dbReference type="PANTHER" id="PTHR43104:SF4">
    <property type="entry name" value="L-2-HYDROXYGLUTARATE DEHYDROGENASE, MITOCHONDRIAL"/>
    <property type="match status" value="1"/>
</dbReference>